<dbReference type="PANTHER" id="PTHR31094">
    <property type="entry name" value="RIKEN CDNA 2310061I04 GENE"/>
    <property type="match status" value="1"/>
</dbReference>
<dbReference type="OrthoDB" id="407547at2759"/>
<dbReference type="InterPro" id="IPR018790">
    <property type="entry name" value="DUF2358"/>
</dbReference>
<protein>
    <submittedName>
        <fullName evidence="1">Uncharacterized protein</fullName>
    </submittedName>
</protein>
<comment type="caution">
    <text evidence="1">The sequence shown here is derived from an EMBL/GenBank/DDBJ whole genome shotgun (WGS) entry which is preliminary data.</text>
</comment>
<sequence>MLCYRAADAFIQFVSPARAPSVPRAALGSSVDEDAAAKGEWRLKVAHAVDVLQEDVPLLFASYNGMGGRLPDFSIYSPEINFVDERAPSLAVQGLPMYRNFLAALRWSIRSMFDESKLEITAMGKTLLDGKLSIRWRLHLWPKGVMTHALDFLAPALQSWGFHLRDPDHLEATAIVEGYSNYEFDPWTGLITKHTVDIKNPPLFITDLLRQYSASEVKASLPYGLPLRFQADALPQNAGALAGATLRGESRRSTTARTAKASGKEWSFPQSCEDDFECNGGTANFPLQCCELPLLGKFCCKPPDDDVQPDSKDA</sequence>
<proteinExistence type="predicted"/>
<dbReference type="Pfam" id="PF10184">
    <property type="entry name" value="DUF2358"/>
    <property type="match status" value="1"/>
</dbReference>
<accession>A0A812SK22</accession>
<dbReference type="Proteomes" id="UP000649617">
    <property type="component" value="Unassembled WGS sequence"/>
</dbReference>
<evidence type="ECO:0000313" key="2">
    <source>
        <dbReference type="Proteomes" id="UP000649617"/>
    </source>
</evidence>
<dbReference type="AlphaFoldDB" id="A0A812SK22"/>
<reference evidence="1" key="1">
    <citation type="submission" date="2021-02" db="EMBL/GenBank/DDBJ databases">
        <authorList>
            <person name="Dougan E. K."/>
            <person name="Rhodes N."/>
            <person name="Thang M."/>
            <person name="Chan C."/>
        </authorList>
    </citation>
    <scope>NUCLEOTIDE SEQUENCE</scope>
</reference>
<dbReference type="PANTHER" id="PTHR31094:SF2">
    <property type="entry name" value="RIKEN CDNA 2310061I04 GENE"/>
    <property type="match status" value="1"/>
</dbReference>
<keyword evidence="2" id="KW-1185">Reference proteome</keyword>
<evidence type="ECO:0000313" key="1">
    <source>
        <dbReference type="EMBL" id="CAE7488899.1"/>
    </source>
</evidence>
<organism evidence="1 2">
    <name type="scientific">Symbiodinium pilosum</name>
    <name type="common">Dinoflagellate</name>
    <dbReference type="NCBI Taxonomy" id="2952"/>
    <lineage>
        <taxon>Eukaryota</taxon>
        <taxon>Sar</taxon>
        <taxon>Alveolata</taxon>
        <taxon>Dinophyceae</taxon>
        <taxon>Suessiales</taxon>
        <taxon>Symbiodiniaceae</taxon>
        <taxon>Symbiodinium</taxon>
    </lineage>
</organism>
<dbReference type="EMBL" id="CAJNIZ010026058">
    <property type="protein sequence ID" value="CAE7488899.1"/>
    <property type="molecule type" value="Genomic_DNA"/>
</dbReference>
<gene>
    <name evidence="1" type="ORF">SPIL2461_LOCUS12584</name>
</gene>
<name>A0A812SK22_SYMPI</name>